<dbReference type="RefSeq" id="WP_305749636.1">
    <property type="nucleotide sequence ID" value="NZ_JAUZEE010000005.1"/>
</dbReference>
<dbReference type="Proteomes" id="UP001235760">
    <property type="component" value="Unassembled WGS sequence"/>
</dbReference>
<evidence type="ECO:0000313" key="2">
    <source>
        <dbReference type="Proteomes" id="UP001235760"/>
    </source>
</evidence>
<comment type="caution">
    <text evidence="1">The sequence shown here is derived from an EMBL/GenBank/DDBJ whole genome shotgun (WGS) entry which is preliminary data.</text>
</comment>
<protein>
    <submittedName>
        <fullName evidence="1">Uncharacterized protein</fullName>
    </submittedName>
</protein>
<reference evidence="1 2" key="1">
    <citation type="submission" date="2023-08" db="EMBL/GenBank/DDBJ databases">
        <authorList>
            <person name="Roldan D.M."/>
            <person name="Menes R.J."/>
        </authorList>
    </citation>
    <scope>NUCLEOTIDE SEQUENCE [LARGE SCALE GENOMIC DNA]</scope>
    <source>
        <strain evidence="1 2">CCM 2812</strain>
    </source>
</reference>
<evidence type="ECO:0000313" key="1">
    <source>
        <dbReference type="EMBL" id="MDP4301078.1"/>
    </source>
</evidence>
<dbReference type="EMBL" id="JAUZEE010000005">
    <property type="protein sequence ID" value="MDP4301078.1"/>
    <property type="molecule type" value="Genomic_DNA"/>
</dbReference>
<gene>
    <name evidence="1" type="ORF">Q8X39_10565</name>
</gene>
<proteinExistence type="predicted"/>
<keyword evidence="2" id="KW-1185">Reference proteome</keyword>
<accession>A0ABT9G3L6</accession>
<organism evidence="1 2">
    <name type="scientific">Leptothrix discophora</name>
    <dbReference type="NCBI Taxonomy" id="89"/>
    <lineage>
        <taxon>Bacteria</taxon>
        <taxon>Pseudomonadati</taxon>
        <taxon>Pseudomonadota</taxon>
        <taxon>Betaproteobacteria</taxon>
        <taxon>Burkholderiales</taxon>
        <taxon>Sphaerotilaceae</taxon>
        <taxon>Leptothrix</taxon>
    </lineage>
</organism>
<name>A0ABT9G3L6_LEPDI</name>
<sequence>MTVESPAPVTNRLTFSRFDVQLYEEPAHEATAILTPGSRYQVVIKLDIGSRLKNILCGKWCVSVIAERIGAGADKEKHVVVPMNNCDGKDDVITIDLPEDWLDKDGEGPCGNIYSLYVVVVALDNCNSKPVGLAGFTRLGDVFTFS</sequence>